<dbReference type="eggNOG" id="COG0313">
    <property type="taxonomic scope" value="Bacteria"/>
</dbReference>
<dbReference type="GeneID" id="58229546"/>
<organism evidence="9 10">
    <name type="scientific">Pseudoalteromonas ruthenica</name>
    <dbReference type="NCBI Taxonomy" id="151081"/>
    <lineage>
        <taxon>Bacteria</taxon>
        <taxon>Pseudomonadati</taxon>
        <taxon>Pseudomonadota</taxon>
        <taxon>Gammaproteobacteria</taxon>
        <taxon>Alteromonadales</taxon>
        <taxon>Pseudoalteromonadaceae</taxon>
        <taxon>Pseudoalteromonas</taxon>
    </lineage>
</organism>
<dbReference type="InterPro" id="IPR018063">
    <property type="entry name" value="SAM_MeTrfase_RsmI_CS"/>
</dbReference>
<name>A0A0F4PIU9_9GAMM</name>
<comment type="catalytic activity">
    <reaction evidence="6">
        <text>cytidine(1402) in 16S rRNA + S-adenosyl-L-methionine = 2'-O-methylcytidine(1402) in 16S rRNA + S-adenosyl-L-homocysteine + H(+)</text>
        <dbReference type="Rhea" id="RHEA:42924"/>
        <dbReference type="Rhea" id="RHEA-COMP:10285"/>
        <dbReference type="Rhea" id="RHEA-COMP:10286"/>
        <dbReference type="ChEBI" id="CHEBI:15378"/>
        <dbReference type="ChEBI" id="CHEBI:57856"/>
        <dbReference type="ChEBI" id="CHEBI:59789"/>
        <dbReference type="ChEBI" id="CHEBI:74495"/>
        <dbReference type="ChEBI" id="CHEBI:82748"/>
        <dbReference type="EC" id="2.1.1.198"/>
    </reaction>
</comment>
<dbReference type="GO" id="GO:0005737">
    <property type="term" value="C:cytoplasm"/>
    <property type="evidence" value="ECO:0007669"/>
    <property type="project" value="UniProtKB-SubCell"/>
</dbReference>
<dbReference type="PANTHER" id="PTHR46111:SF1">
    <property type="entry name" value="RIBOSOMAL RNA SMALL SUBUNIT METHYLTRANSFERASE I"/>
    <property type="match status" value="1"/>
</dbReference>
<dbReference type="Gene3D" id="3.30.950.10">
    <property type="entry name" value="Methyltransferase, Cobalt-precorrin-4 Transmethylase, Domain 2"/>
    <property type="match status" value="1"/>
</dbReference>
<evidence type="ECO:0000256" key="4">
    <source>
        <dbReference type="ARBA" id="ARBA00022679"/>
    </source>
</evidence>
<protein>
    <recommendedName>
        <fullName evidence="6">Ribosomal RNA small subunit methyltransferase I</fullName>
        <ecNumber evidence="6">2.1.1.198</ecNumber>
    </recommendedName>
    <alternativeName>
        <fullName evidence="6">16S rRNA 2'-O-ribose C1402 methyltransferase</fullName>
    </alternativeName>
    <alternativeName>
        <fullName evidence="6">rRNA (cytidine-2'-O-)-methyltransferase RsmI</fullName>
    </alternativeName>
</protein>
<evidence type="ECO:0000259" key="7">
    <source>
        <dbReference type="Pfam" id="PF00590"/>
    </source>
</evidence>
<gene>
    <name evidence="6" type="primary">rsmI</name>
    <name evidence="9" type="ORF">TW72_13685</name>
</gene>
<evidence type="ECO:0000256" key="3">
    <source>
        <dbReference type="ARBA" id="ARBA00022603"/>
    </source>
</evidence>
<dbReference type="PROSITE" id="PS01296">
    <property type="entry name" value="RSMI"/>
    <property type="match status" value="1"/>
</dbReference>
<evidence type="ECO:0000256" key="2">
    <source>
        <dbReference type="ARBA" id="ARBA00022552"/>
    </source>
</evidence>
<evidence type="ECO:0000313" key="10">
    <source>
        <dbReference type="Proteomes" id="UP000033664"/>
    </source>
</evidence>
<dbReference type="InterPro" id="IPR014776">
    <property type="entry name" value="4pyrrole_Mease_sub2"/>
</dbReference>
<dbReference type="GO" id="GO:0070677">
    <property type="term" value="F:rRNA (cytosine-2'-O-)-methyltransferase activity"/>
    <property type="evidence" value="ECO:0007669"/>
    <property type="project" value="UniProtKB-UniRule"/>
</dbReference>
<accession>A0A0F4PIU9</accession>
<dbReference type="FunFam" id="3.30.950.10:FF:000002">
    <property type="entry name" value="Ribosomal RNA small subunit methyltransferase I"/>
    <property type="match status" value="1"/>
</dbReference>
<sequence length="288" mass="31029">MSNADISTDPQDQGTLFIVATPIGNLDDISQRAIKTLSDVDLIAAEDTRHTAKLLSHLGLSKRTFALHDHNEKQKAQQVLTWLQQGQNVALVSDAGTPLISDPGYALVSLCREQGAQVTPIPGACAAIAALSCSGLPTDQFQFIGFAPAKSKARQSFFSDAYNSGMTSIIYESTHRIMASLEDLSAALGEQAQVVLAKELTKSFETFFSGTVTELQQFLQQDPARQKGEIVLMLPGKPNKASAVSEEALRLIALLEEHMPLKQACGVAADYLGQKKNALYKAVIAQKQ</sequence>
<dbReference type="AlphaFoldDB" id="A0A0F4PIU9"/>
<dbReference type="InterPro" id="IPR014777">
    <property type="entry name" value="4pyrrole_Mease_sub1"/>
</dbReference>
<keyword evidence="1 6" id="KW-0963">Cytoplasm</keyword>
<dbReference type="InterPro" id="IPR000878">
    <property type="entry name" value="4pyrrol_Mease"/>
</dbReference>
<keyword evidence="4 6" id="KW-0808">Transferase</keyword>
<feature type="domain" description="RsmI HTH" evidence="8">
    <location>
        <begin position="243"/>
        <end position="287"/>
    </location>
</feature>
<dbReference type="Gene3D" id="3.40.1010.10">
    <property type="entry name" value="Cobalt-precorrin-4 Transmethylase, Domain 1"/>
    <property type="match status" value="1"/>
</dbReference>
<dbReference type="EC" id="2.1.1.198" evidence="6"/>
<dbReference type="OrthoDB" id="9809084at2"/>
<evidence type="ECO:0000256" key="1">
    <source>
        <dbReference type="ARBA" id="ARBA00022490"/>
    </source>
</evidence>
<dbReference type="HAMAP" id="MF_01877">
    <property type="entry name" value="16SrRNA_methyltr_I"/>
    <property type="match status" value="1"/>
</dbReference>
<keyword evidence="3 6" id="KW-0489">Methyltransferase</keyword>
<keyword evidence="2 6" id="KW-0698">rRNA processing</keyword>
<dbReference type="RefSeq" id="WP_022946088.1">
    <property type="nucleotide sequence ID" value="NZ_CP023396.1"/>
</dbReference>
<keyword evidence="10" id="KW-1185">Reference proteome</keyword>
<comment type="caution">
    <text evidence="9">The sequence shown here is derived from an EMBL/GenBank/DDBJ whole genome shotgun (WGS) entry which is preliminary data.</text>
</comment>
<evidence type="ECO:0000256" key="6">
    <source>
        <dbReference type="HAMAP-Rule" id="MF_01877"/>
    </source>
</evidence>
<dbReference type="PIRSF" id="PIRSF005917">
    <property type="entry name" value="MTase_YraL"/>
    <property type="match status" value="1"/>
</dbReference>
<dbReference type="NCBIfam" id="TIGR00096">
    <property type="entry name" value="16S rRNA (cytidine(1402)-2'-O)-methyltransferase"/>
    <property type="match status" value="1"/>
</dbReference>
<dbReference type="Pfam" id="PF23016">
    <property type="entry name" value="RsmI_C"/>
    <property type="match status" value="1"/>
</dbReference>
<evidence type="ECO:0000259" key="8">
    <source>
        <dbReference type="Pfam" id="PF23016"/>
    </source>
</evidence>
<dbReference type="PANTHER" id="PTHR46111">
    <property type="entry name" value="RIBOSOMAL RNA SMALL SUBUNIT METHYLTRANSFERASE I"/>
    <property type="match status" value="1"/>
</dbReference>
<dbReference type="CDD" id="cd11648">
    <property type="entry name" value="RsmI"/>
    <property type="match status" value="1"/>
</dbReference>
<dbReference type="InterPro" id="IPR035996">
    <property type="entry name" value="4pyrrol_Methylase_sf"/>
</dbReference>
<dbReference type="PATRIC" id="fig|151081.8.peg.3407"/>
<comment type="subcellular location">
    <subcellularLocation>
        <location evidence="6">Cytoplasm</location>
    </subcellularLocation>
</comment>
<evidence type="ECO:0000313" key="9">
    <source>
        <dbReference type="EMBL" id="KJY98760.1"/>
    </source>
</evidence>
<dbReference type="FunFam" id="3.40.1010.10:FF:000002">
    <property type="entry name" value="Ribosomal RNA small subunit methyltransferase I"/>
    <property type="match status" value="1"/>
</dbReference>
<dbReference type="InterPro" id="IPR053910">
    <property type="entry name" value="RsmI_HTH"/>
</dbReference>
<dbReference type="InterPro" id="IPR008189">
    <property type="entry name" value="rRNA_ssu_MeTfrase_I"/>
</dbReference>
<feature type="domain" description="Tetrapyrrole methylase" evidence="7">
    <location>
        <begin position="15"/>
        <end position="215"/>
    </location>
</feature>
<reference evidence="9 10" key="1">
    <citation type="journal article" date="2015" name="BMC Genomics">
        <title>Genome mining reveals unlocked bioactive potential of marine Gram-negative bacteria.</title>
        <authorList>
            <person name="Machado H."/>
            <person name="Sonnenschein E.C."/>
            <person name="Melchiorsen J."/>
            <person name="Gram L."/>
        </authorList>
    </citation>
    <scope>NUCLEOTIDE SEQUENCE [LARGE SCALE GENOMIC DNA]</scope>
    <source>
        <strain evidence="9 10">S3137</strain>
    </source>
</reference>
<dbReference type="SUPFAM" id="SSF53790">
    <property type="entry name" value="Tetrapyrrole methylase"/>
    <property type="match status" value="1"/>
</dbReference>
<comment type="function">
    <text evidence="6">Catalyzes the 2'-O-methylation of the ribose of cytidine 1402 (C1402) in 16S rRNA.</text>
</comment>
<dbReference type="EMBL" id="JXXZ01000010">
    <property type="protein sequence ID" value="KJY98760.1"/>
    <property type="molecule type" value="Genomic_DNA"/>
</dbReference>
<dbReference type="Pfam" id="PF00590">
    <property type="entry name" value="TP_methylase"/>
    <property type="match status" value="1"/>
</dbReference>
<dbReference type="Proteomes" id="UP000033664">
    <property type="component" value="Unassembled WGS sequence"/>
</dbReference>
<comment type="similarity">
    <text evidence="6">Belongs to the methyltransferase superfamily. RsmI family.</text>
</comment>
<proteinExistence type="inferred from homology"/>
<evidence type="ECO:0000256" key="5">
    <source>
        <dbReference type="ARBA" id="ARBA00022691"/>
    </source>
</evidence>
<keyword evidence="5 6" id="KW-0949">S-adenosyl-L-methionine</keyword>